<dbReference type="RefSeq" id="WP_205380780.1">
    <property type="nucleotide sequence ID" value="NZ_JAFFZS010000001.1"/>
</dbReference>
<sequence>MHANVVTRTLVGATAAVGITAGSLAGASAGFAASLPAAQPVVSRQDVSVLAVNNLGLNATQARHWQCWLNYWHFSPGTIDGKLGPKSWKAAQRFFNYYDYNVGRKLVVDGIVGSNTIKALQNFLGVGIDGIAGPRTRAAFADGNNTDWCAR</sequence>
<reference evidence="1 2" key="1">
    <citation type="submission" date="2021-02" db="EMBL/GenBank/DDBJ databases">
        <title>Whole genome sequencing of Streptomyces actuosus VRA1.</title>
        <authorList>
            <person name="Sen G."/>
            <person name="Sen A."/>
        </authorList>
    </citation>
    <scope>NUCLEOTIDE SEQUENCE [LARGE SCALE GENOMIC DNA]</scope>
    <source>
        <strain evidence="1 2">VRA1</strain>
    </source>
</reference>
<name>A0ABS2VHH7_STRAS</name>
<dbReference type="Proteomes" id="UP000788262">
    <property type="component" value="Unassembled WGS sequence"/>
</dbReference>
<evidence type="ECO:0000313" key="1">
    <source>
        <dbReference type="EMBL" id="MBN0042536.1"/>
    </source>
</evidence>
<dbReference type="SUPFAM" id="SSF47090">
    <property type="entry name" value="PGBD-like"/>
    <property type="match status" value="1"/>
</dbReference>
<keyword evidence="2" id="KW-1185">Reference proteome</keyword>
<organism evidence="1 2">
    <name type="scientific">Streptomyces actuosus</name>
    <dbReference type="NCBI Taxonomy" id="1885"/>
    <lineage>
        <taxon>Bacteria</taxon>
        <taxon>Bacillati</taxon>
        <taxon>Actinomycetota</taxon>
        <taxon>Actinomycetes</taxon>
        <taxon>Kitasatosporales</taxon>
        <taxon>Streptomycetaceae</taxon>
        <taxon>Streptomyces</taxon>
    </lineage>
</organism>
<dbReference type="InterPro" id="IPR036366">
    <property type="entry name" value="PGBDSf"/>
</dbReference>
<dbReference type="InterPro" id="IPR036365">
    <property type="entry name" value="PGBD-like_sf"/>
</dbReference>
<comment type="caution">
    <text evidence="1">The sequence shown here is derived from an EMBL/GenBank/DDBJ whole genome shotgun (WGS) entry which is preliminary data.</text>
</comment>
<evidence type="ECO:0000313" key="2">
    <source>
        <dbReference type="Proteomes" id="UP000788262"/>
    </source>
</evidence>
<proteinExistence type="predicted"/>
<gene>
    <name evidence="1" type="ORF">JS756_00090</name>
</gene>
<dbReference type="EMBL" id="JAFFZS010000001">
    <property type="protein sequence ID" value="MBN0042536.1"/>
    <property type="molecule type" value="Genomic_DNA"/>
</dbReference>
<accession>A0ABS2VHH7</accession>
<dbReference type="Gene3D" id="1.10.101.10">
    <property type="entry name" value="PGBD-like superfamily/PGBD"/>
    <property type="match status" value="1"/>
</dbReference>
<protein>
    <submittedName>
        <fullName evidence="1">Peptidoglycan-binding protein</fullName>
    </submittedName>
</protein>